<evidence type="ECO:0000313" key="2">
    <source>
        <dbReference type="EMBL" id="KAF7676213.1"/>
    </source>
</evidence>
<evidence type="ECO:0000256" key="1">
    <source>
        <dbReference type="SAM" id="MobiDB-lite"/>
    </source>
</evidence>
<reference evidence="2" key="2">
    <citation type="submission" date="2020-08" db="EMBL/GenBank/DDBJ databases">
        <title>Draft Genome Sequence of Cumin Blight Pathogen Alternaria burnsii.</title>
        <authorList>
            <person name="Feng Z."/>
        </authorList>
    </citation>
    <scope>NUCLEOTIDE SEQUENCE</scope>
    <source>
        <strain evidence="2">CBS107.38</strain>
    </source>
</reference>
<reference evidence="2" key="1">
    <citation type="submission" date="2020-01" db="EMBL/GenBank/DDBJ databases">
        <authorList>
            <person name="Feng Z.H.Z."/>
        </authorList>
    </citation>
    <scope>NUCLEOTIDE SEQUENCE</scope>
    <source>
        <strain evidence="2">CBS107.38</strain>
    </source>
</reference>
<dbReference type="RefSeq" id="XP_038786454.1">
    <property type="nucleotide sequence ID" value="XM_038930765.1"/>
</dbReference>
<keyword evidence="3" id="KW-1185">Reference proteome</keyword>
<evidence type="ECO:0000313" key="3">
    <source>
        <dbReference type="Proteomes" id="UP000596902"/>
    </source>
</evidence>
<name>A0A8H7B357_9PLEO</name>
<feature type="non-terminal residue" evidence="2">
    <location>
        <position position="1"/>
    </location>
</feature>
<dbReference type="GeneID" id="62203943"/>
<organism evidence="2 3">
    <name type="scientific">Alternaria burnsii</name>
    <dbReference type="NCBI Taxonomy" id="1187904"/>
    <lineage>
        <taxon>Eukaryota</taxon>
        <taxon>Fungi</taxon>
        <taxon>Dikarya</taxon>
        <taxon>Ascomycota</taxon>
        <taxon>Pezizomycotina</taxon>
        <taxon>Dothideomycetes</taxon>
        <taxon>Pleosporomycetidae</taxon>
        <taxon>Pleosporales</taxon>
        <taxon>Pleosporineae</taxon>
        <taxon>Pleosporaceae</taxon>
        <taxon>Alternaria</taxon>
        <taxon>Alternaria sect. Alternaria</taxon>
    </lineage>
</organism>
<gene>
    <name evidence="2" type="ORF">GT037_005718</name>
</gene>
<dbReference type="Proteomes" id="UP000596902">
    <property type="component" value="Unassembled WGS sequence"/>
</dbReference>
<dbReference type="EMBL" id="JAAABM010000007">
    <property type="protein sequence ID" value="KAF7676213.1"/>
    <property type="molecule type" value="Genomic_DNA"/>
</dbReference>
<sequence>MTPSLTRRFQHYCIIPDLNITVSSAPYEHTTFTVFDVPQAFHGSTEMALHWPWVVPAKNPKQDKPEHGKAVLFSHSAKKRVAFSGTSECGPHFVSNVLSVVAFFFISTQGFGSKSNNGQRAGRMGQRKPKGSTAKLSGPV</sequence>
<feature type="region of interest" description="Disordered" evidence="1">
    <location>
        <begin position="113"/>
        <end position="140"/>
    </location>
</feature>
<proteinExistence type="predicted"/>
<accession>A0A8H7B357</accession>
<dbReference type="AlphaFoldDB" id="A0A8H7B357"/>
<protein>
    <submittedName>
        <fullName evidence="2">Uncharacterized protein</fullName>
    </submittedName>
</protein>
<comment type="caution">
    <text evidence="2">The sequence shown here is derived from an EMBL/GenBank/DDBJ whole genome shotgun (WGS) entry which is preliminary data.</text>
</comment>